<accession>A0AAP9NL59</accession>
<gene>
    <name evidence="1" type="ORF">FX987_01349</name>
</gene>
<dbReference type="AlphaFoldDB" id="A0AAP9NL59"/>
<organism evidence="1 2">
    <name type="scientific">Vreelandella titanicae</name>
    <dbReference type="NCBI Taxonomy" id="664683"/>
    <lineage>
        <taxon>Bacteria</taxon>
        <taxon>Pseudomonadati</taxon>
        <taxon>Pseudomonadota</taxon>
        <taxon>Gammaproteobacteria</taxon>
        <taxon>Oceanospirillales</taxon>
        <taxon>Halomonadaceae</taxon>
        <taxon>Vreelandella</taxon>
    </lineage>
</organism>
<keyword evidence="2" id="KW-1185">Reference proteome</keyword>
<dbReference type="EMBL" id="CP054580">
    <property type="protein sequence ID" value="QKS23590.1"/>
    <property type="molecule type" value="Genomic_DNA"/>
</dbReference>
<name>A0AAP9NL59_9GAMM</name>
<dbReference type="Proteomes" id="UP000509761">
    <property type="component" value="Chromosome"/>
</dbReference>
<proteinExistence type="predicted"/>
<evidence type="ECO:0000313" key="1">
    <source>
        <dbReference type="EMBL" id="QKS23590.1"/>
    </source>
</evidence>
<dbReference type="RefSeq" id="WP_022523374.1">
    <property type="nucleotide sequence ID" value="NZ_CBDIPO010000002.1"/>
</dbReference>
<sequence length="257" mass="30005">MKYPLSTFNSIPESKHPGFMMDVDDFYYVKSKMSLYHHIEEAKTFLHISYSSGNYYDKDKPEEKQISAFLEEYQTFYQALKGGLNAESCEELINRQLGANFQSSKLQKTFSEAMTWILCSDLLFQSGYKENAWAALIEYKKFELKIELDLDEEEKLSKSNSNRTAGKRSYHDRQYLKPYFKELLVSQVPKNGWQAMKNAASKLAPLIFKRHISSGSDVDPDTTEADVETWLTTWLKNDKQCRELYFAHRQKKPSTKI</sequence>
<protein>
    <submittedName>
        <fullName evidence="1">Uncharacterized protein</fullName>
    </submittedName>
</protein>
<reference evidence="1 2" key="1">
    <citation type="submission" date="2019-12" db="EMBL/GenBank/DDBJ databases">
        <title>Genome sequencing and assembly of endphytes of Porphyra tenera.</title>
        <authorList>
            <person name="Park J.M."/>
            <person name="Shin R."/>
            <person name="Jo S.H."/>
        </authorList>
    </citation>
    <scope>NUCLEOTIDE SEQUENCE [LARGE SCALE GENOMIC DNA]</scope>
    <source>
        <strain evidence="1 2">GPM3</strain>
    </source>
</reference>
<evidence type="ECO:0000313" key="2">
    <source>
        <dbReference type="Proteomes" id="UP000509761"/>
    </source>
</evidence>